<feature type="compositionally biased region" description="Pro residues" evidence="1">
    <location>
        <begin position="554"/>
        <end position="570"/>
    </location>
</feature>
<dbReference type="Gene3D" id="3.40.50.1820">
    <property type="entry name" value="alpha/beta hydrolase"/>
    <property type="match status" value="1"/>
</dbReference>
<evidence type="ECO:0000256" key="1">
    <source>
        <dbReference type="SAM" id="MobiDB-lite"/>
    </source>
</evidence>
<organism evidence="2 3">
    <name type="scientific">Edaphochlamys debaryana</name>
    <dbReference type="NCBI Taxonomy" id="47281"/>
    <lineage>
        <taxon>Eukaryota</taxon>
        <taxon>Viridiplantae</taxon>
        <taxon>Chlorophyta</taxon>
        <taxon>core chlorophytes</taxon>
        <taxon>Chlorophyceae</taxon>
        <taxon>CS clade</taxon>
        <taxon>Chlamydomonadales</taxon>
        <taxon>Chlamydomonadales incertae sedis</taxon>
        <taxon>Edaphochlamys</taxon>
    </lineage>
</organism>
<feature type="region of interest" description="Disordered" evidence="1">
    <location>
        <begin position="466"/>
        <end position="608"/>
    </location>
</feature>
<feature type="compositionally biased region" description="Low complexity" evidence="1">
    <location>
        <begin position="473"/>
        <end position="495"/>
    </location>
</feature>
<feature type="compositionally biased region" description="Basic and acidic residues" evidence="1">
    <location>
        <begin position="162"/>
        <end position="178"/>
    </location>
</feature>
<feature type="compositionally biased region" description="Low complexity" evidence="1">
    <location>
        <begin position="575"/>
        <end position="601"/>
    </location>
</feature>
<dbReference type="PANTHER" id="PTHR13617">
    <property type="entry name" value="PROTEIN ABHD18"/>
    <property type="match status" value="1"/>
</dbReference>
<dbReference type="EMBL" id="JAEHOE010000006">
    <property type="protein sequence ID" value="KAG2499676.1"/>
    <property type="molecule type" value="Genomic_DNA"/>
</dbReference>
<dbReference type="InterPro" id="IPR019149">
    <property type="entry name" value="ABHD18"/>
</dbReference>
<dbReference type="Proteomes" id="UP000612055">
    <property type="component" value="Unassembled WGS sequence"/>
</dbReference>
<feature type="region of interest" description="Disordered" evidence="1">
    <location>
        <begin position="400"/>
        <end position="426"/>
    </location>
</feature>
<sequence length="746" mass="76915">MAGAARYIDALTRAVSPLKSTFDFGNVLSSLAAHTASASGPPLDHFYARVGAFNGPFFPQGWGNLSVVNFEEDLRLLIAGPPSTIRLSWRLLERGNRDGVDYLLYEGSFRTPCLQRVFDALPPESRTGRVQLLMPAHLQPFRAPPVDEAPPLSPASAALVQQRDEQRAQEQHDRDRGPHGAFSEPQRSGLVSAVGAAGSGPEGPACAIHLAATGDQTFGRRVRLGFPLLKDNICSLVLESPFYGARKPEAQRGSKLLRVSDLLTLGWATIAESVNLLHWLREEGYGPLGMTGLSMGGVHACMTAGLFPGDVAVTPLLAPRSAAVAYCDGAMRAVMAWEPLLKEVDEANNDVHQMVLSAGRAITVELPPGASASGGGGGGGVALMREATYALADLELRGEERHTEAEAQAQAAAGGAGGGAAGGGGSGGGGGVGISEIVSGLRLPLVSIMDLYDSMAGAALRAGSRATGAGAQPHGAEAPAKAQAPPAVAEAEAGGPFSGLIDDCQGQDTVSGKASSAGSNGGRPQGGGGRDAGAVRRHHSAQGPHGPSHATEPRPQPAPHGPDMPFPPYTPGNNTATPQTTSASPPASPPGSSGPASSGLNAAGGGGGGGTVLGRRLLGDLGRAVRQLRDTDRRMDNPETVARLKRVLETYTDVTRYPKPRRTDAAVIVAARDDAYVSRESVDQLHSYYSGSELRMVSGGHVSAFLMHQDAFRSAIRDSMVRVARPPAQQGGAGAGPPPGRGAGRQ</sequence>
<reference evidence="2" key="1">
    <citation type="journal article" date="2020" name="bioRxiv">
        <title>Comparative genomics of Chlamydomonas.</title>
        <authorList>
            <person name="Craig R.J."/>
            <person name="Hasan A.R."/>
            <person name="Ness R.W."/>
            <person name="Keightley P.D."/>
        </authorList>
    </citation>
    <scope>NUCLEOTIDE SEQUENCE</scope>
    <source>
        <strain evidence="2">CCAP 11/70</strain>
    </source>
</reference>
<feature type="region of interest" description="Disordered" evidence="1">
    <location>
        <begin position="143"/>
        <end position="187"/>
    </location>
</feature>
<protein>
    <submittedName>
        <fullName evidence="2">Uncharacterized protein</fullName>
    </submittedName>
</protein>
<dbReference type="Pfam" id="PF09752">
    <property type="entry name" value="ABHD18"/>
    <property type="match status" value="2"/>
</dbReference>
<feature type="region of interest" description="Disordered" evidence="1">
    <location>
        <begin position="725"/>
        <end position="746"/>
    </location>
</feature>
<dbReference type="OrthoDB" id="9987145at2759"/>
<dbReference type="PANTHER" id="PTHR13617:SF14">
    <property type="entry name" value="PROTEIN ABHD18"/>
    <property type="match status" value="1"/>
</dbReference>
<feature type="compositionally biased region" description="Gly residues" evidence="1">
    <location>
        <begin position="414"/>
        <end position="426"/>
    </location>
</feature>
<dbReference type="AlphaFoldDB" id="A0A836C410"/>
<evidence type="ECO:0000313" key="2">
    <source>
        <dbReference type="EMBL" id="KAG2499676.1"/>
    </source>
</evidence>
<feature type="compositionally biased region" description="Gly residues" evidence="1">
    <location>
        <begin position="519"/>
        <end position="531"/>
    </location>
</feature>
<gene>
    <name evidence="2" type="ORF">HYH03_002611</name>
</gene>
<name>A0A836C410_9CHLO</name>
<evidence type="ECO:0000313" key="3">
    <source>
        <dbReference type="Proteomes" id="UP000612055"/>
    </source>
</evidence>
<accession>A0A836C410</accession>
<dbReference type="InterPro" id="IPR029058">
    <property type="entry name" value="AB_hydrolase_fold"/>
</dbReference>
<proteinExistence type="predicted"/>
<feature type="compositionally biased region" description="Gly residues" evidence="1">
    <location>
        <begin position="731"/>
        <end position="746"/>
    </location>
</feature>
<dbReference type="SUPFAM" id="SSF53474">
    <property type="entry name" value="alpha/beta-Hydrolases"/>
    <property type="match status" value="1"/>
</dbReference>
<keyword evidence="3" id="KW-1185">Reference proteome</keyword>
<comment type="caution">
    <text evidence="2">The sequence shown here is derived from an EMBL/GenBank/DDBJ whole genome shotgun (WGS) entry which is preliminary data.</text>
</comment>